<feature type="domain" description="HTH lysR-type" evidence="5">
    <location>
        <begin position="1"/>
        <end position="59"/>
    </location>
</feature>
<dbReference type="Pfam" id="PF00126">
    <property type="entry name" value="HTH_1"/>
    <property type="match status" value="1"/>
</dbReference>
<dbReference type="GO" id="GO:0003700">
    <property type="term" value="F:DNA-binding transcription factor activity"/>
    <property type="evidence" value="ECO:0007669"/>
    <property type="project" value="InterPro"/>
</dbReference>
<dbReference type="PROSITE" id="PS50931">
    <property type="entry name" value="HTH_LYSR"/>
    <property type="match status" value="1"/>
</dbReference>
<dbReference type="FunFam" id="3.40.190.290:FF:000001">
    <property type="entry name" value="Transcriptional regulator, LysR family"/>
    <property type="match status" value="1"/>
</dbReference>
<evidence type="ECO:0000313" key="6">
    <source>
        <dbReference type="EMBL" id="KAB0285323.1"/>
    </source>
</evidence>
<dbReference type="Gene3D" id="1.10.10.10">
    <property type="entry name" value="Winged helix-like DNA-binding domain superfamily/Winged helix DNA-binding domain"/>
    <property type="match status" value="1"/>
</dbReference>
<evidence type="ECO:0000313" key="7">
    <source>
        <dbReference type="Proteomes" id="UP000326789"/>
    </source>
</evidence>
<comment type="caution">
    <text evidence="6">The sequence shown here is derived from an EMBL/GenBank/DDBJ whole genome shotgun (WGS) entry which is preliminary data.</text>
</comment>
<dbReference type="RefSeq" id="WP_150873035.1">
    <property type="nucleotide sequence ID" value="NZ_VWSE01000010.1"/>
</dbReference>
<dbReference type="Gene3D" id="3.40.190.290">
    <property type="match status" value="1"/>
</dbReference>
<dbReference type="EMBL" id="VWSE01000010">
    <property type="protein sequence ID" value="KAB0285323.1"/>
    <property type="molecule type" value="Genomic_DNA"/>
</dbReference>
<dbReference type="PANTHER" id="PTHR30537:SF35">
    <property type="entry name" value="TRANSCRIPTIONAL REGULATORY PROTEIN"/>
    <property type="match status" value="1"/>
</dbReference>
<dbReference type="Pfam" id="PF03466">
    <property type="entry name" value="LysR_substrate"/>
    <property type="match status" value="1"/>
</dbReference>
<accession>A0A5N3QT59</accession>
<gene>
    <name evidence="6" type="ORF">F2P58_22635</name>
</gene>
<dbReference type="AlphaFoldDB" id="A0A5N3QT59"/>
<evidence type="ECO:0000256" key="2">
    <source>
        <dbReference type="ARBA" id="ARBA00023015"/>
    </source>
</evidence>
<dbReference type="InterPro" id="IPR058163">
    <property type="entry name" value="LysR-type_TF_proteobact-type"/>
</dbReference>
<evidence type="ECO:0000256" key="4">
    <source>
        <dbReference type="ARBA" id="ARBA00023163"/>
    </source>
</evidence>
<evidence type="ECO:0000256" key="1">
    <source>
        <dbReference type="ARBA" id="ARBA00009437"/>
    </source>
</evidence>
<dbReference type="GO" id="GO:0006351">
    <property type="term" value="P:DNA-templated transcription"/>
    <property type="evidence" value="ECO:0007669"/>
    <property type="project" value="TreeGrafter"/>
</dbReference>
<dbReference type="SUPFAM" id="SSF46785">
    <property type="entry name" value="Winged helix' DNA-binding domain"/>
    <property type="match status" value="1"/>
</dbReference>
<dbReference type="InterPro" id="IPR000847">
    <property type="entry name" value="LysR_HTH_N"/>
</dbReference>
<dbReference type="PANTHER" id="PTHR30537">
    <property type="entry name" value="HTH-TYPE TRANSCRIPTIONAL REGULATOR"/>
    <property type="match status" value="1"/>
</dbReference>
<protein>
    <submittedName>
        <fullName evidence="6">LysR family transcriptional regulator</fullName>
    </submittedName>
</protein>
<evidence type="ECO:0000256" key="3">
    <source>
        <dbReference type="ARBA" id="ARBA00023125"/>
    </source>
</evidence>
<comment type="similarity">
    <text evidence="1">Belongs to the LysR transcriptional regulatory family.</text>
</comment>
<dbReference type="InterPro" id="IPR036388">
    <property type="entry name" value="WH-like_DNA-bd_sf"/>
</dbReference>
<sequence length="295" mass="32872">MDRLTAAKVFVDVAATGSFTATADRLDMSRPMVTRYIETMEAWLNTRLLHRTTRKVSLTTAGQTCFEEVKQWLDQAESLSELADNSGELSGTVRLATSMSFGYSQLVPAIQEFMVEHPNVNIDIDLHDSVTDLTESQIDLAVRIASTPDPSLIGKPISICESVVVASPEYLNRNSAISKPSDLTGHTCLGYKNFQQHIWHLTKDNTQQSVEVKCNLTANEATALLQAALHGAGIAIQPSYLVNQYIKDGQLQQVLPDWKPDDLTIYVLYSSRKYMSPTVRALIDHLSDYFSEARW</sequence>
<dbReference type="SUPFAM" id="SSF53850">
    <property type="entry name" value="Periplasmic binding protein-like II"/>
    <property type="match status" value="1"/>
</dbReference>
<reference evidence="6 7" key="1">
    <citation type="submission" date="2019-09" db="EMBL/GenBank/DDBJ databases">
        <title>Whole genome sequence of Vibrio fortis.</title>
        <authorList>
            <person name="Das S.K."/>
        </authorList>
    </citation>
    <scope>NUCLEOTIDE SEQUENCE [LARGE SCALE GENOMIC DNA]</scope>
    <source>
        <strain evidence="6 7">AN60</strain>
    </source>
</reference>
<keyword evidence="3" id="KW-0238">DNA-binding</keyword>
<organism evidence="6 7">
    <name type="scientific">Vibrio fortis</name>
    <dbReference type="NCBI Taxonomy" id="212667"/>
    <lineage>
        <taxon>Bacteria</taxon>
        <taxon>Pseudomonadati</taxon>
        <taxon>Pseudomonadota</taxon>
        <taxon>Gammaproteobacteria</taxon>
        <taxon>Vibrionales</taxon>
        <taxon>Vibrionaceae</taxon>
        <taxon>Vibrio</taxon>
    </lineage>
</organism>
<dbReference type="InterPro" id="IPR005119">
    <property type="entry name" value="LysR_subst-bd"/>
</dbReference>
<keyword evidence="4" id="KW-0804">Transcription</keyword>
<dbReference type="GO" id="GO:0043565">
    <property type="term" value="F:sequence-specific DNA binding"/>
    <property type="evidence" value="ECO:0007669"/>
    <property type="project" value="TreeGrafter"/>
</dbReference>
<keyword evidence="2" id="KW-0805">Transcription regulation</keyword>
<name>A0A5N3QT59_9VIBR</name>
<evidence type="ECO:0000259" key="5">
    <source>
        <dbReference type="PROSITE" id="PS50931"/>
    </source>
</evidence>
<dbReference type="FunFam" id="1.10.10.10:FF:000001">
    <property type="entry name" value="LysR family transcriptional regulator"/>
    <property type="match status" value="1"/>
</dbReference>
<dbReference type="Proteomes" id="UP000326789">
    <property type="component" value="Unassembled WGS sequence"/>
</dbReference>
<dbReference type="InterPro" id="IPR036390">
    <property type="entry name" value="WH_DNA-bd_sf"/>
</dbReference>
<dbReference type="CDD" id="cd08422">
    <property type="entry name" value="PBP2_CrgA_like"/>
    <property type="match status" value="1"/>
</dbReference>
<proteinExistence type="inferred from homology"/>